<protein>
    <submittedName>
        <fullName evidence="4">Alpha/beta hydrolase</fullName>
    </submittedName>
</protein>
<evidence type="ECO:0000313" key="5">
    <source>
        <dbReference type="Proteomes" id="UP000584642"/>
    </source>
</evidence>
<dbReference type="SUPFAM" id="SSF53474">
    <property type="entry name" value="alpha/beta-Hydrolases"/>
    <property type="match status" value="1"/>
</dbReference>
<feature type="region of interest" description="Disordered" evidence="2">
    <location>
        <begin position="282"/>
        <end position="302"/>
    </location>
</feature>
<keyword evidence="5" id="KW-1185">Reference proteome</keyword>
<dbReference type="InterPro" id="IPR049492">
    <property type="entry name" value="BD-FAE-like_dom"/>
</dbReference>
<accession>A0ABX2TIJ7</accession>
<dbReference type="RefSeq" id="WP_180285642.1">
    <property type="nucleotide sequence ID" value="NZ_JABFDB010000032.1"/>
</dbReference>
<dbReference type="InterPro" id="IPR050300">
    <property type="entry name" value="GDXG_lipolytic_enzyme"/>
</dbReference>
<dbReference type="PANTHER" id="PTHR48081">
    <property type="entry name" value="AB HYDROLASE SUPERFAMILY PROTEIN C4A8.06C"/>
    <property type="match status" value="1"/>
</dbReference>
<evidence type="ECO:0000256" key="1">
    <source>
        <dbReference type="ARBA" id="ARBA00022801"/>
    </source>
</evidence>
<gene>
    <name evidence="4" type="ORF">HND93_29525</name>
</gene>
<dbReference type="Gene3D" id="3.40.50.1820">
    <property type="entry name" value="alpha/beta hydrolase"/>
    <property type="match status" value="1"/>
</dbReference>
<dbReference type="PANTHER" id="PTHR48081:SF33">
    <property type="entry name" value="KYNURENINE FORMAMIDASE"/>
    <property type="match status" value="1"/>
</dbReference>
<organism evidence="4 5">
    <name type="scientific">Azospirillum oleiclasticum</name>
    <dbReference type="NCBI Taxonomy" id="2735135"/>
    <lineage>
        <taxon>Bacteria</taxon>
        <taxon>Pseudomonadati</taxon>
        <taxon>Pseudomonadota</taxon>
        <taxon>Alphaproteobacteria</taxon>
        <taxon>Rhodospirillales</taxon>
        <taxon>Azospirillaceae</taxon>
        <taxon>Azospirillum</taxon>
    </lineage>
</organism>
<name>A0ABX2TIJ7_9PROT</name>
<dbReference type="Proteomes" id="UP000584642">
    <property type="component" value="Unassembled WGS sequence"/>
</dbReference>
<keyword evidence="1 4" id="KW-0378">Hydrolase</keyword>
<dbReference type="Pfam" id="PF20434">
    <property type="entry name" value="BD-FAE"/>
    <property type="match status" value="1"/>
</dbReference>
<reference evidence="4 5" key="1">
    <citation type="submission" date="2020-05" db="EMBL/GenBank/DDBJ databases">
        <title>Azospirillum oleiclasticum sp. nov, a nitrogen-fixing and heavy crude oil-emulsifying bacterium isolated from the crude oil of Yumen Oilfield.</title>
        <authorList>
            <person name="Wu D."/>
            <person name="Cai M."/>
            <person name="Zhang X."/>
        </authorList>
    </citation>
    <scope>NUCLEOTIDE SEQUENCE [LARGE SCALE GENOMIC DNA]</scope>
    <source>
        <strain evidence="4 5">ROY-1-1-2</strain>
    </source>
</reference>
<comment type="caution">
    <text evidence="4">The sequence shown here is derived from an EMBL/GenBank/DDBJ whole genome shotgun (WGS) entry which is preliminary data.</text>
</comment>
<feature type="domain" description="BD-FAE-like" evidence="3">
    <location>
        <begin position="48"/>
        <end position="232"/>
    </location>
</feature>
<dbReference type="InterPro" id="IPR029058">
    <property type="entry name" value="AB_hydrolase_fold"/>
</dbReference>
<evidence type="ECO:0000313" key="4">
    <source>
        <dbReference type="EMBL" id="NYZ23862.1"/>
    </source>
</evidence>
<sequence length="302" mass="31513">MPDRRSLAVAAGQAVTTAACAGLNLLTPLPRGTARTTLRYGPHPRHRLDLYRPARAAPGAGLVVFVYGGAWATGRRRDYRFAAASFLRMGWSVAVPDYRLLPEGVFPAFLEDAAAATARALGAGAAANAPLVLAGHSAGAYSAAMLALDARWLAAAGVPERRVSGLIGLSGPYDFLPLDHPATIAVFGRVADLPATQPVCHVGAGKPPALLVHADNDYVCGVYHSRNLWRRLVQFGSPAGLLRLPAGGHLAPLLALSRPWRNGAVTDAIGALLDRASGASSPVRIQTGACPQDRDTEESPAC</sequence>
<dbReference type="GO" id="GO:0016787">
    <property type="term" value="F:hydrolase activity"/>
    <property type="evidence" value="ECO:0007669"/>
    <property type="project" value="UniProtKB-KW"/>
</dbReference>
<evidence type="ECO:0000256" key="2">
    <source>
        <dbReference type="SAM" id="MobiDB-lite"/>
    </source>
</evidence>
<dbReference type="EMBL" id="JABFDB010000032">
    <property type="protein sequence ID" value="NYZ23862.1"/>
    <property type="molecule type" value="Genomic_DNA"/>
</dbReference>
<proteinExistence type="predicted"/>
<evidence type="ECO:0000259" key="3">
    <source>
        <dbReference type="Pfam" id="PF20434"/>
    </source>
</evidence>
<dbReference type="PROSITE" id="PS51257">
    <property type="entry name" value="PROKAR_LIPOPROTEIN"/>
    <property type="match status" value="1"/>
</dbReference>